<dbReference type="InterPro" id="IPR036097">
    <property type="entry name" value="HisK_dim/P_sf"/>
</dbReference>
<gene>
    <name evidence="9" type="ORF">LVY65_11495</name>
</gene>
<dbReference type="InterPro" id="IPR001610">
    <property type="entry name" value="PAC"/>
</dbReference>
<dbReference type="Pfam" id="PF00512">
    <property type="entry name" value="HisKA"/>
    <property type="match status" value="1"/>
</dbReference>
<dbReference type="InterPro" id="IPR035965">
    <property type="entry name" value="PAS-like_dom_sf"/>
</dbReference>
<dbReference type="InterPro" id="IPR003594">
    <property type="entry name" value="HATPase_dom"/>
</dbReference>
<feature type="domain" description="Histidine kinase" evidence="5">
    <location>
        <begin position="156"/>
        <end position="369"/>
    </location>
</feature>
<dbReference type="InterPro" id="IPR000700">
    <property type="entry name" value="PAS-assoc_C"/>
</dbReference>
<evidence type="ECO:0000256" key="4">
    <source>
        <dbReference type="PROSITE-ProRule" id="PRU00169"/>
    </source>
</evidence>
<dbReference type="PANTHER" id="PTHR43065">
    <property type="entry name" value="SENSOR HISTIDINE KINASE"/>
    <property type="match status" value="1"/>
</dbReference>
<dbReference type="InterPro" id="IPR001789">
    <property type="entry name" value="Sig_transdc_resp-reg_receiver"/>
</dbReference>
<dbReference type="PROSITE" id="PS50113">
    <property type="entry name" value="PAC"/>
    <property type="match status" value="1"/>
</dbReference>
<dbReference type="SUPFAM" id="SSF52172">
    <property type="entry name" value="CheY-like"/>
    <property type="match status" value="1"/>
</dbReference>
<accession>A0A9X1QNE1</accession>
<dbReference type="InterPro" id="IPR003661">
    <property type="entry name" value="HisK_dim/P_dom"/>
</dbReference>
<dbReference type="SUPFAM" id="SSF55874">
    <property type="entry name" value="ATPase domain of HSP90 chaperone/DNA topoisomerase II/histidine kinase"/>
    <property type="match status" value="1"/>
</dbReference>
<evidence type="ECO:0000259" key="5">
    <source>
        <dbReference type="PROSITE" id="PS50109"/>
    </source>
</evidence>
<dbReference type="InterPro" id="IPR011006">
    <property type="entry name" value="CheY-like_superfamily"/>
</dbReference>
<dbReference type="SMART" id="SM00388">
    <property type="entry name" value="HisKA"/>
    <property type="match status" value="1"/>
</dbReference>
<evidence type="ECO:0000259" key="7">
    <source>
        <dbReference type="PROSITE" id="PS50112"/>
    </source>
</evidence>
<dbReference type="Pfam" id="PF00072">
    <property type="entry name" value="Response_reg"/>
    <property type="match status" value="1"/>
</dbReference>
<evidence type="ECO:0000256" key="1">
    <source>
        <dbReference type="ARBA" id="ARBA00000085"/>
    </source>
</evidence>
<dbReference type="GO" id="GO:0000155">
    <property type="term" value="F:phosphorelay sensor kinase activity"/>
    <property type="evidence" value="ECO:0007669"/>
    <property type="project" value="InterPro"/>
</dbReference>
<organism evidence="9 10">
    <name type="scientific">Sphingomonas cremea</name>
    <dbReference type="NCBI Taxonomy" id="2904799"/>
    <lineage>
        <taxon>Bacteria</taxon>
        <taxon>Pseudomonadati</taxon>
        <taxon>Pseudomonadota</taxon>
        <taxon>Alphaproteobacteria</taxon>
        <taxon>Sphingomonadales</taxon>
        <taxon>Sphingomonadaceae</taxon>
        <taxon>Sphingomonas</taxon>
    </lineage>
</organism>
<dbReference type="Gene3D" id="3.40.50.2300">
    <property type="match status" value="1"/>
</dbReference>
<reference evidence="9" key="1">
    <citation type="submission" date="2022-01" db="EMBL/GenBank/DDBJ databases">
        <authorList>
            <person name="Jo J.-H."/>
            <person name="Im W.-T."/>
        </authorList>
    </citation>
    <scope>NUCLEOTIDE SEQUENCE</scope>
    <source>
        <strain evidence="9">G124</strain>
    </source>
</reference>
<feature type="modified residue" description="4-aspartylphosphate" evidence="4">
    <location>
        <position position="438"/>
    </location>
</feature>
<dbReference type="Proteomes" id="UP001139410">
    <property type="component" value="Unassembled WGS sequence"/>
</dbReference>
<dbReference type="CDD" id="cd00156">
    <property type="entry name" value="REC"/>
    <property type="match status" value="1"/>
</dbReference>
<dbReference type="Pfam" id="PF02518">
    <property type="entry name" value="HATPase_c"/>
    <property type="match status" value="1"/>
</dbReference>
<evidence type="ECO:0000256" key="3">
    <source>
        <dbReference type="ARBA" id="ARBA00022553"/>
    </source>
</evidence>
<proteinExistence type="predicted"/>
<dbReference type="EC" id="2.7.13.3" evidence="2"/>
<dbReference type="PRINTS" id="PR00344">
    <property type="entry name" value="BCTRLSENSOR"/>
</dbReference>
<dbReference type="PROSITE" id="PS50110">
    <property type="entry name" value="RESPONSE_REGULATORY"/>
    <property type="match status" value="1"/>
</dbReference>
<dbReference type="InterPro" id="IPR000014">
    <property type="entry name" value="PAS"/>
</dbReference>
<dbReference type="SMART" id="SM00448">
    <property type="entry name" value="REC"/>
    <property type="match status" value="1"/>
</dbReference>
<dbReference type="Gene3D" id="1.10.287.130">
    <property type="match status" value="1"/>
</dbReference>
<dbReference type="InterPro" id="IPR005467">
    <property type="entry name" value="His_kinase_dom"/>
</dbReference>
<evidence type="ECO:0000313" key="9">
    <source>
        <dbReference type="EMBL" id="MCF2515684.1"/>
    </source>
</evidence>
<dbReference type="CDD" id="cd00130">
    <property type="entry name" value="PAS"/>
    <property type="match status" value="1"/>
</dbReference>
<dbReference type="RefSeq" id="WP_235068391.1">
    <property type="nucleotide sequence ID" value="NZ_JAKFGM010000003.1"/>
</dbReference>
<dbReference type="EMBL" id="JAKFGM010000003">
    <property type="protein sequence ID" value="MCF2515684.1"/>
    <property type="molecule type" value="Genomic_DNA"/>
</dbReference>
<sequence>MSDLLSLSEEQRFRLLVTAVTDYAIYMLDTEGRIATWNPGAERFKGYTRDEILGQHYSRFFTPEDLAADLPGRALRTALRERRFEGEGWRLRKDGTRFWVSAVIDPIFDESGQHVGFAKVTRDITDKKFAEEELESTREALAQSQKLQALGELTGGVAHDFNNLMTVISGASDFLLKNPDMPIEKRQRYLQAIADTTERATSLTNHLLAFGRRQSLKPVVVDLSLRLDAFAEMIGRMLGSPIKVKLDLQAKPALVEIDKTQLETALLNAVLNARDAMPNGGELTLGTSNCTIDGKSAVCVNVSDTGTGITESVLQRAFEPFFTTKEIGKGTGLGLSQIHGFAAQAGGRAEIESSEGVGTTLKIYLPSTDKSLSEPVPEADISELPPGLKVLLVEDNPQVREFAAELLADMHCVVTTAEEGAAAIGLLRSKPFDLVFSDVVMPGIGGLELAQRIESERRDMPVLLATGYSDELLGRDGRNFTVVSKPYDATILRNAISSILQSRCEKAVETP</sequence>
<dbReference type="InterPro" id="IPR036890">
    <property type="entry name" value="HATPase_C_sf"/>
</dbReference>
<dbReference type="NCBIfam" id="TIGR00229">
    <property type="entry name" value="sensory_box"/>
    <property type="match status" value="1"/>
</dbReference>
<dbReference type="SMART" id="SM00091">
    <property type="entry name" value="PAS"/>
    <property type="match status" value="1"/>
</dbReference>
<evidence type="ECO:0000259" key="8">
    <source>
        <dbReference type="PROSITE" id="PS50113"/>
    </source>
</evidence>
<dbReference type="InterPro" id="IPR004358">
    <property type="entry name" value="Sig_transdc_His_kin-like_C"/>
</dbReference>
<dbReference type="AlphaFoldDB" id="A0A9X1QNE1"/>
<feature type="domain" description="PAS" evidence="7">
    <location>
        <begin position="9"/>
        <end position="82"/>
    </location>
</feature>
<dbReference type="SUPFAM" id="SSF47384">
    <property type="entry name" value="Homodimeric domain of signal transducing histidine kinase"/>
    <property type="match status" value="1"/>
</dbReference>
<dbReference type="CDD" id="cd00082">
    <property type="entry name" value="HisKA"/>
    <property type="match status" value="1"/>
</dbReference>
<evidence type="ECO:0000313" key="10">
    <source>
        <dbReference type="Proteomes" id="UP001139410"/>
    </source>
</evidence>
<dbReference type="SMART" id="SM00387">
    <property type="entry name" value="HATPase_c"/>
    <property type="match status" value="1"/>
</dbReference>
<dbReference type="Pfam" id="PF13426">
    <property type="entry name" value="PAS_9"/>
    <property type="match status" value="1"/>
</dbReference>
<dbReference type="SUPFAM" id="SSF55785">
    <property type="entry name" value="PYP-like sensor domain (PAS domain)"/>
    <property type="match status" value="1"/>
</dbReference>
<dbReference type="Gene3D" id="3.30.565.10">
    <property type="entry name" value="Histidine kinase-like ATPase, C-terminal domain"/>
    <property type="match status" value="1"/>
</dbReference>
<feature type="domain" description="Response regulatory" evidence="6">
    <location>
        <begin position="389"/>
        <end position="500"/>
    </location>
</feature>
<dbReference type="Gene3D" id="3.30.450.20">
    <property type="entry name" value="PAS domain"/>
    <property type="match status" value="1"/>
</dbReference>
<evidence type="ECO:0000259" key="6">
    <source>
        <dbReference type="PROSITE" id="PS50110"/>
    </source>
</evidence>
<feature type="domain" description="PAC" evidence="8">
    <location>
        <begin position="84"/>
        <end position="136"/>
    </location>
</feature>
<dbReference type="PANTHER" id="PTHR43065:SF49">
    <property type="entry name" value="HISTIDINE KINASE"/>
    <property type="match status" value="1"/>
</dbReference>
<evidence type="ECO:0000256" key="2">
    <source>
        <dbReference type="ARBA" id="ARBA00012438"/>
    </source>
</evidence>
<keyword evidence="10" id="KW-1185">Reference proteome</keyword>
<dbReference type="PROSITE" id="PS50112">
    <property type="entry name" value="PAS"/>
    <property type="match status" value="1"/>
</dbReference>
<dbReference type="PROSITE" id="PS50109">
    <property type="entry name" value="HIS_KIN"/>
    <property type="match status" value="1"/>
</dbReference>
<comment type="catalytic activity">
    <reaction evidence="1">
        <text>ATP + protein L-histidine = ADP + protein N-phospho-L-histidine.</text>
        <dbReference type="EC" id="2.7.13.3"/>
    </reaction>
</comment>
<name>A0A9X1QNE1_9SPHN</name>
<dbReference type="SMART" id="SM00086">
    <property type="entry name" value="PAC"/>
    <property type="match status" value="1"/>
</dbReference>
<comment type="caution">
    <text evidence="9">The sequence shown here is derived from an EMBL/GenBank/DDBJ whole genome shotgun (WGS) entry which is preliminary data.</text>
</comment>
<protein>
    <recommendedName>
        <fullName evidence="2">histidine kinase</fullName>
        <ecNumber evidence="2">2.7.13.3</ecNumber>
    </recommendedName>
</protein>
<keyword evidence="3 4" id="KW-0597">Phosphoprotein</keyword>